<feature type="region of interest" description="Disordered" evidence="2">
    <location>
        <begin position="450"/>
        <end position="551"/>
    </location>
</feature>
<dbReference type="Proteomes" id="UP000297245">
    <property type="component" value="Unassembled WGS sequence"/>
</dbReference>
<protein>
    <recommendedName>
        <fullName evidence="7">P-loop containing nucleoside triphosphate hydrolase protein</fullName>
    </recommendedName>
</protein>
<keyword evidence="6" id="KW-1185">Reference proteome</keyword>
<dbReference type="InterPro" id="IPR045063">
    <property type="entry name" value="Dynamin_N"/>
</dbReference>
<feature type="compositionally biased region" description="Acidic residues" evidence="2">
    <location>
        <begin position="485"/>
        <end position="501"/>
    </location>
</feature>
<dbReference type="PANTHER" id="PTHR36681">
    <property type="entry name" value="NUCLEAR GTPASE, GERMINAL CENTER-ASSOCIATED, TANDEM DUPLICATE 3"/>
    <property type="match status" value="1"/>
</dbReference>
<dbReference type="SUPFAM" id="SSF52540">
    <property type="entry name" value="P-loop containing nucleoside triphosphate hydrolases"/>
    <property type="match status" value="1"/>
</dbReference>
<evidence type="ECO:0000256" key="2">
    <source>
        <dbReference type="SAM" id="MobiDB-lite"/>
    </source>
</evidence>
<evidence type="ECO:0000313" key="5">
    <source>
        <dbReference type="EMBL" id="THV08632.1"/>
    </source>
</evidence>
<evidence type="ECO:0000256" key="1">
    <source>
        <dbReference type="SAM" id="Coils"/>
    </source>
</evidence>
<gene>
    <name evidence="5" type="ORF">K435DRAFT_883341</name>
</gene>
<dbReference type="Gene3D" id="3.40.50.300">
    <property type="entry name" value="P-loop containing nucleotide triphosphate hydrolases"/>
    <property type="match status" value="2"/>
</dbReference>
<dbReference type="EMBL" id="ML179035">
    <property type="protein sequence ID" value="THV08632.1"/>
    <property type="molecule type" value="Genomic_DNA"/>
</dbReference>
<reference evidence="5 6" key="1">
    <citation type="journal article" date="2019" name="Nat. Ecol. Evol.">
        <title>Megaphylogeny resolves global patterns of mushroom evolution.</title>
        <authorList>
            <person name="Varga T."/>
            <person name="Krizsan K."/>
            <person name="Foldi C."/>
            <person name="Dima B."/>
            <person name="Sanchez-Garcia M."/>
            <person name="Sanchez-Ramirez S."/>
            <person name="Szollosi G.J."/>
            <person name="Szarkandi J.G."/>
            <person name="Papp V."/>
            <person name="Albert L."/>
            <person name="Andreopoulos W."/>
            <person name="Angelini C."/>
            <person name="Antonin V."/>
            <person name="Barry K.W."/>
            <person name="Bougher N.L."/>
            <person name="Buchanan P."/>
            <person name="Buyck B."/>
            <person name="Bense V."/>
            <person name="Catcheside P."/>
            <person name="Chovatia M."/>
            <person name="Cooper J."/>
            <person name="Damon W."/>
            <person name="Desjardin D."/>
            <person name="Finy P."/>
            <person name="Geml J."/>
            <person name="Haridas S."/>
            <person name="Hughes K."/>
            <person name="Justo A."/>
            <person name="Karasinski D."/>
            <person name="Kautmanova I."/>
            <person name="Kiss B."/>
            <person name="Kocsube S."/>
            <person name="Kotiranta H."/>
            <person name="LaButti K.M."/>
            <person name="Lechner B.E."/>
            <person name="Liimatainen K."/>
            <person name="Lipzen A."/>
            <person name="Lukacs Z."/>
            <person name="Mihaltcheva S."/>
            <person name="Morgado L.N."/>
            <person name="Niskanen T."/>
            <person name="Noordeloos M.E."/>
            <person name="Ohm R.A."/>
            <person name="Ortiz-Santana B."/>
            <person name="Ovrebo C."/>
            <person name="Racz N."/>
            <person name="Riley R."/>
            <person name="Savchenko A."/>
            <person name="Shiryaev A."/>
            <person name="Soop K."/>
            <person name="Spirin V."/>
            <person name="Szebenyi C."/>
            <person name="Tomsovsky M."/>
            <person name="Tulloss R.E."/>
            <person name="Uehling J."/>
            <person name="Grigoriev I.V."/>
            <person name="Vagvolgyi C."/>
            <person name="Papp T."/>
            <person name="Martin F.M."/>
            <person name="Miettinen O."/>
            <person name="Hibbett D.S."/>
            <person name="Nagy L.G."/>
        </authorList>
    </citation>
    <scope>NUCLEOTIDE SEQUENCE [LARGE SCALE GENOMIC DNA]</scope>
    <source>
        <strain evidence="5 6">CBS 962.96</strain>
    </source>
</reference>
<evidence type="ECO:0000313" key="6">
    <source>
        <dbReference type="Proteomes" id="UP000297245"/>
    </source>
</evidence>
<proteinExistence type="predicted"/>
<dbReference type="PANTHER" id="PTHR36681:SF3">
    <property type="entry name" value="NUCLEAR GTPASE, GERMINAL CENTER-ASSOCIATED, TANDEM DUPLICATE 3"/>
    <property type="match status" value="1"/>
</dbReference>
<feature type="domain" description="DUF7605" evidence="4">
    <location>
        <begin position="848"/>
        <end position="1010"/>
    </location>
</feature>
<evidence type="ECO:0008006" key="7">
    <source>
        <dbReference type="Google" id="ProtNLM"/>
    </source>
</evidence>
<sequence length="1114" mass="124074">MDDVSIPNQAPPPAAPQAPTQQYTVYTSANDISYEPELALKEGLGMVKTIRTSMQNLKVGSKLRQEVWLRELKSLEEETTPKTLIAVCGATGAGKSSLLNAVLDDNIVPTSGMRACTAVVTEIGYHDKNTIDADVSFLTEAEWRAELAVLLHDLVDEDGSLKRTTDLKSDAGVAWHKVSAVYPTLSQQKLVTMSVDQIIAYDRRVSQILGTTKVIVARNSKVFGAEIAKYIDSKEARGKKKDKKKEQEKVDGKSLMDKVREAAGNSRKKEKTDVNGPAFWPLVRQVNVRCKAACLSTGAILVDLPGVADANAARAGIAKNYMKKCQCIWVLAPITRAVDDKTARDLLGEAFKLQLMSDYDDHTITFIASKCDDISCSEVISALNLDDETELQDIEDEIERNEEETKERKEEKSNAVKLIKAIDLELKNLRPLLAEHQNHLEAIKQGIPFTPTLTASGKKNKSKNKKRKNNRSDKERSPKRRRSDDQDEFIISDDDDDEGNDTDISSTHSDEDDSASDSNKSDTDGGSDDESEKSEKSGDEEDDDEDEEEVVTEDFLKAKIDSAKEAIKEARARLNEARGQKKSANDRLDILKKEFGRIQRRKNAFCSLKRSEFSKEVLKEDFRTGLKDLDDAAAEERDPNNFDPTQNLRNYDAVNLPVFTCSSRDYVRLTGQVKGDGEPTCFTDKESTSIPALQSWCHTLTLSSRTRSSNMFYSHLRAFANSIKTYVHGIGDITAIDREYLREKWESNVTQGDGSLTGDDDDFDYARWGPIDFMDNPLAMSIGMDHLYAMPEPNPPQPKRNEHGQLAGVAPRLAREFSVVIDKSVKDLQAKFQDGLEDRCRVGAGQAAESALAISDEFAASMHWASYRATLRRHGSFRRDLNVELLAPFTRNIATTWGAIFEQDLFAPFGVDALAVINQLLEDVEASAALGLKDRVKTQGELCREEAKVAMQKSIEVVRNTLNSEQKEISRCLAPHVQSNLLDGYDLAMEERGTGSVARQKMVFHRYVAECKDDMFDDGADTLMDKLSDAAKAVGDVLDSNFGDLAKKIEVNLSVLWEPTQDDPRQVIARREMVDVVTSVLEQIDLWTQAAKDKREEVAAVQALLETDNDVDMN</sequence>
<dbReference type="Pfam" id="PF00350">
    <property type="entry name" value="Dynamin_N"/>
    <property type="match status" value="1"/>
</dbReference>
<feature type="compositionally biased region" description="Basic residues" evidence="2">
    <location>
        <begin position="458"/>
        <end position="469"/>
    </location>
</feature>
<evidence type="ECO:0000259" key="3">
    <source>
        <dbReference type="Pfam" id="PF00350"/>
    </source>
</evidence>
<feature type="domain" description="Dynamin N-terminal" evidence="3">
    <location>
        <begin position="85"/>
        <end position="347"/>
    </location>
</feature>
<feature type="compositionally biased region" description="Acidic residues" evidence="2">
    <location>
        <begin position="525"/>
        <end position="551"/>
    </location>
</feature>
<dbReference type="AlphaFoldDB" id="A0A4S8MZK1"/>
<accession>A0A4S8MZK1</accession>
<dbReference type="InterPro" id="IPR027417">
    <property type="entry name" value="P-loop_NTPase"/>
</dbReference>
<feature type="coiled-coil region" evidence="1">
    <location>
        <begin position="553"/>
        <end position="601"/>
    </location>
</feature>
<organism evidence="5 6">
    <name type="scientific">Dendrothele bispora (strain CBS 962.96)</name>
    <dbReference type="NCBI Taxonomy" id="1314807"/>
    <lineage>
        <taxon>Eukaryota</taxon>
        <taxon>Fungi</taxon>
        <taxon>Dikarya</taxon>
        <taxon>Basidiomycota</taxon>
        <taxon>Agaricomycotina</taxon>
        <taxon>Agaricomycetes</taxon>
        <taxon>Agaricomycetidae</taxon>
        <taxon>Agaricales</taxon>
        <taxon>Agaricales incertae sedis</taxon>
        <taxon>Dendrothele</taxon>
    </lineage>
</organism>
<keyword evidence="1" id="KW-0175">Coiled coil</keyword>
<feature type="region of interest" description="Disordered" evidence="2">
    <location>
        <begin position="1"/>
        <end position="20"/>
    </location>
</feature>
<dbReference type="Pfam" id="PF24564">
    <property type="entry name" value="DUF7605"/>
    <property type="match status" value="1"/>
</dbReference>
<feature type="coiled-coil region" evidence="1">
    <location>
        <begin position="384"/>
        <end position="415"/>
    </location>
</feature>
<evidence type="ECO:0000259" key="4">
    <source>
        <dbReference type="Pfam" id="PF24564"/>
    </source>
</evidence>
<name>A0A4S8MZK1_DENBC</name>
<dbReference type="InterPro" id="IPR056024">
    <property type="entry name" value="DUF7605"/>
</dbReference>
<dbReference type="OrthoDB" id="3598281at2759"/>